<feature type="non-terminal residue" evidence="1">
    <location>
        <position position="56"/>
    </location>
</feature>
<dbReference type="InterPro" id="IPR038952">
    <property type="entry name" value="TOPAZ1"/>
</dbReference>
<keyword evidence="2" id="KW-1185">Reference proteome</keyword>
<name>A0ABD0NX99_CIRMR</name>
<gene>
    <name evidence="1" type="ORF">M9458_038316</name>
</gene>
<sequence length="56" mass="6108">SAGFYSAVVCEKDSLFLPCSLTEIEMTLAFELFITLINTKLEAPDGASQPLVITLR</sequence>
<evidence type="ECO:0000313" key="2">
    <source>
        <dbReference type="Proteomes" id="UP001529510"/>
    </source>
</evidence>
<dbReference type="Proteomes" id="UP001529510">
    <property type="component" value="Unassembled WGS sequence"/>
</dbReference>
<reference evidence="1 2" key="1">
    <citation type="submission" date="2024-05" db="EMBL/GenBank/DDBJ databases">
        <title>Genome sequencing and assembly of Indian major carp, Cirrhinus mrigala (Hamilton, 1822).</title>
        <authorList>
            <person name="Mohindra V."/>
            <person name="Chowdhury L.M."/>
            <person name="Lal K."/>
            <person name="Jena J.K."/>
        </authorList>
    </citation>
    <scope>NUCLEOTIDE SEQUENCE [LARGE SCALE GENOMIC DNA]</scope>
    <source>
        <strain evidence="1">CM1030</strain>
        <tissue evidence="1">Blood</tissue>
    </source>
</reference>
<feature type="non-terminal residue" evidence="1">
    <location>
        <position position="1"/>
    </location>
</feature>
<dbReference type="PANTHER" id="PTHR35671:SF1">
    <property type="entry name" value="PROTEIN TOPAZ1"/>
    <property type="match status" value="1"/>
</dbReference>
<proteinExistence type="predicted"/>
<accession>A0ABD0NX99</accession>
<dbReference type="EMBL" id="JAMKFB020000019">
    <property type="protein sequence ID" value="KAL0166472.1"/>
    <property type="molecule type" value="Genomic_DNA"/>
</dbReference>
<comment type="caution">
    <text evidence="1">The sequence shown here is derived from an EMBL/GenBank/DDBJ whole genome shotgun (WGS) entry which is preliminary data.</text>
</comment>
<dbReference type="PANTHER" id="PTHR35671">
    <property type="entry name" value="PROTEIN TOPAZ1"/>
    <property type="match status" value="1"/>
</dbReference>
<dbReference type="AlphaFoldDB" id="A0ABD0NX99"/>
<protein>
    <submittedName>
        <fullName evidence="1">Uncharacterized protein</fullName>
    </submittedName>
</protein>
<evidence type="ECO:0000313" key="1">
    <source>
        <dbReference type="EMBL" id="KAL0166472.1"/>
    </source>
</evidence>
<organism evidence="1 2">
    <name type="scientific">Cirrhinus mrigala</name>
    <name type="common">Mrigala</name>
    <dbReference type="NCBI Taxonomy" id="683832"/>
    <lineage>
        <taxon>Eukaryota</taxon>
        <taxon>Metazoa</taxon>
        <taxon>Chordata</taxon>
        <taxon>Craniata</taxon>
        <taxon>Vertebrata</taxon>
        <taxon>Euteleostomi</taxon>
        <taxon>Actinopterygii</taxon>
        <taxon>Neopterygii</taxon>
        <taxon>Teleostei</taxon>
        <taxon>Ostariophysi</taxon>
        <taxon>Cypriniformes</taxon>
        <taxon>Cyprinidae</taxon>
        <taxon>Labeoninae</taxon>
        <taxon>Labeonini</taxon>
        <taxon>Cirrhinus</taxon>
    </lineage>
</organism>